<gene>
    <name evidence="5" type="ORF">CFAM422_010253</name>
</gene>
<keyword evidence="6" id="KW-1185">Reference proteome</keyword>
<evidence type="ECO:0000256" key="2">
    <source>
        <dbReference type="ARBA" id="ARBA00023043"/>
    </source>
</evidence>
<keyword evidence="2 3" id="KW-0040">ANK repeat</keyword>
<dbReference type="Proteomes" id="UP000801864">
    <property type="component" value="Unassembled WGS sequence"/>
</dbReference>
<feature type="region of interest" description="Disordered" evidence="4">
    <location>
        <begin position="179"/>
        <end position="213"/>
    </location>
</feature>
<dbReference type="PANTHER" id="PTHR24201:SF16">
    <property type="entry name" value="ANKYRIN-1-LIKE-RELATED"/>
    <property type="match status" value="1"/>
</dbReference>
<name>A0A9P4X8K4_9HYPO</name>
<dbReference type="PANTHER" id="PTHR24201">
    <property type="entry name" value="ANK_REP_REGION DOMAIN-CONTAINING PROTEIN"/>
    <property type="match status" value="1"/>
</dbReference>
<dbReference type="Gene3D" id="1.25.40.20">
    <property type="entry name" value="Ankyrin repeat-containing domain"/>
    <property type="match status" value="1"/>
</dbReference>
<dbReference type="InterPro" id="IPR002110">
    <property type="entry name" value="Ankyrin_rpt"/>
</dbReference>
<sequence length="295" mass="32502">MATSSCTPDRPTSNRHELRLCIQNDEGIEEKIKLDSIVDAENAAKERRRKQNRIAQRKHSKSRRLMRRSMRISTNHRHHAGRRKAEQRLSEMSKSPDLRTSPHAGPCCSCVTRRLEITPPEDYNRSFISITSPNSSYGALTPSAISDYERSQTLSAEIPNPWTPFWPAASPLFDTDANVLPSGDTLDNHSHSPIPSSASLDVQPFQDSQSSPSALSYDASISLISRPKSNCLSPEGHLGGQFPLHLAARGGFMGIIGLLVSRGARLDAKDTYGRTALHYAAEAGHLEAVVKGERI</sequence>
<dbReference type="InterPro" id="IPR050776">
    <property type="entry name" value="Ank_Repeat/CDKN_Inhibitor"/>
</dbReference>
<feature type="repeat" description="ANK" evidence="3">
    <location>
        <begin position="239"/>
        <end position="271"/>
    </location>
</feature>
<proteinExistence type="predicted"/>
<feature type="repeat" description="ANK" evidence="3">
    <location>
        <begin position="272"/>
        <end position="291"/>
    </location>
</feature>
<reference evidence="5 6" key="1">
    <citation type="submission" date="2018-06" db="EMBL/GenBank/DDBJ databases">
        <title>Genome analysis of cellulolytic fungus Trichoderma lentiforme CFAM-422.</title>
        <authorList>
            <person name="Steindorff A.S."/>
            <person name="Formighieri E.F."/>
            <person name="Midorikawa G.E.O."/>
            <person name="Tamietti M.S."/>
            <person name="Ramos E.Z."/>
            <person name="Silva A.S."/>
            <person name="Bon E.P.S."/>
            <person name="Mendes T.D."/>
            <person name="Damaso M.C.T."/>
            <person name="Favaro L.C.L."/>
        </authorList>
    </citation>
    <scope>NUCLEOTIDE SEQUENCE [LARGE SCALE GENOMIC DNA]</scope>
    <source>
        <strain evidence="5 6">CFAM-422</strain>
    </source>
</reference>
<feature type="region of interest" description="Disordered" evidence="4">
    <location>
        <begin position="43"/>
        <end position="104"/>
    </location>
</feature>
<dbReference type="PROSITE" id="PS50088">
    <property type="entry name" value="ANK_REPEAT"/>
    <property type="match status" value="2"/>
</dbReference>
<evidence type="ECO:0000256" key="3">
    <source>
        <dbReference type="PROSITE-ProRule" id="PRU00023"/>
    </source>
</evidence>
<feature type="compositionally biased region" description="Polar residues" evidence="4">
    <location>
        <begin position="191"/>
        <end position="213"/>
    </location>
</feature>
<accession>A0A9P4X8K4</accession>
<dbReference type="EMBL" id="QLNT01000020">
    <property type="protein sequence ID" value="KAF3062982.1"/>
    <property type="molecule type" value="Genomic_DNA"/>
</dbReference>
<evidence type="ECO:0008006" key="7">
    <source>
        <dbReference type="Google" id="ProtNLM"/>
    </source>
</evidence>
<dbReference type="SUPFAM" id="SSF48403">
    <property type="entry name" value="Ankyrin repeat"/>
    <property type="match status" value="1"/>
</dbReference>
<evidence type="ECO:0000313" key="6">
    <source>
        <dbReference type="Proteomes" id="UP000801864"/>
    </source>
</evidence>
<dbReference type="PROSITE" id="PS50297">
    <property type="entry name" value="ANK_REP_REGION"/>
    <property type="match status" value="2"/>
</dbReference>
<evidence type="ECO:0000313" key="5">
    <source>
        <dbReference type="EMBL" id="KAF3062982.1"/>
    </source>
</evidence>
<keyword evidence="1" id="KW-0677">Repeat</keyword>
<dbReference type="InterPro" id="IPR036770">
    <property type="entry name" value="Ankyrin_rpt-contain_sf"/>
</dbReference>
<feature type="compositionally biased region" description="Basic residues" evidence="4">
    <location>
        <begin position="46"/>
        <end position="82"/>
    </location>
</feature>
<feature type="compositionally biased region" description="Basic and acidic residues" evidence="4">
    <location>
        <begin position="83"/>
        <end position="97"/>
    </location>
</feature>
<dbReference type="AlphaFoldDB" id="A0A9P4X8K4"/>
<organism evidence="5 6">
    <name type="scientific">Trichoderma lentiforme</name>
    <dbReference type="NCBI Taxonomy" id="1567552"/>
    <lineage>
        <taxon>Eukaryota</taxon>
        <taxon>Fungi</taxon>
        <taxon>Dikarya</taxon>
        <taxon>Ascomycota</taxon>
        <taxon>Pezizomycotina</taxon>
        <taxon>Sordariomycetes</taxon>
        <taxon>Hypocreomycetidae</taxon>
        <taxon>Hypocreales</taxon>
        <taxon>Hypocreaceae</taxon>
        <taxon>Trichoderma</taxon>
    </lineage>
</organism>
<evidence type="ECO:0000256" key="4">
    <source>
        <dbReference type="SAM" id="MobiDB-lite"/>
    </source>
</evidence>
<comment type="caution">
    <text evidence="5">The sequence shown here is derived from an EMBL/GenBank/DDBJ whole genome shotgun (WGS) entry which is preliminary data.</text>
</comment>
<dbReference type="Pfam" id="PF12796">
    <property type="entry name" value="Ank_2"/>
    <property type="match status" value="1"/>
</dbReference>
<evidence type="ECO:0000256" key="1">
    <source>
        <dbReference type="ARBA" id="ARBA00022737"/>
    </source>
</evidence>
<dbReference type="GO" id="GO:0005634">
    <property type="term" value="C:nucleus"/>
    <property type="evidence" value="ECO:0007669"/>
    <property type="project" value="TreeGrafter"/>
</dbReference>
<protein>
    <recommendedName>
        <fullName evidence="7">BZIP domain-containing protein</fullName>
    </recommendedName>
</protein>